<sequence>MGGPSRAEDSPLPADYSIPVIDLSKDTSRQVIVDKEPGQYLGHPTTVLLEDNKTMIAVYPKGHGRGAIVMKRSSDA</sequence>
<protein>
    <submittedName>
        <fullName evidence="1">Uncharacterized protein</fullName>
    </submittedName>
</protein>
<accession>X1VML0</accession>
<name>X1VML0_9ZZZZ</name>
<dbReference type="AlphaFoldDB" id="X1VML0"/>
<reference evidence="1" key="1">
    <citation type="journal article" date="2014" name="Front. Microbiol.">
        <title>High frequency of phylogenetically diverse reductive dehalogenase-homologous genes in deep subseafloor sedimentary metagenomes.</title>
        <authorList>
            <person name="Kawai M."/>
            <person name="Futagami T."/>
            <person name="Toyoda A."/>
            <person name="Takaki Y."/>
            <person name="Nishi S."/>
            <person name="Hori S."/>
            <person name="Arai W."/>
            <person name="Tsubouchi T."/>
            <person name="Morono Y."/>
            <person name="Uchiyama I."/>
            <person name="Ito T."/>
            <person name="Fujiyama A."/>
            <person name="Inagaki F."/>
            <person name="Takami H."/>
        </authorList>
    </citation>
    <scope>NUCLEOTIDE SEQUENCE</scope>
    <source>
        <strain evidence="1">Expedition CK06-06</strain>
    </source>
</reference>
<organism evidence="1">
    <name type="scientific">marine sediment metagenome</name>
    <dbReference type="NCBI Taxonomy" id="412755"/>
    <lineage>
        <taxon>unclassified sequences</taxon>
        <taxon>metagenomes</taxon>
        <taxon>ecological metagenomes</taxon>
    </lineage>
</organism>
<feature type="non-terminal residue" evidence="1">
    <location>
        <position position="76"/>
    </location>
</feature>
<evidence type="ECO:0000313" key="1">
    <source>
        <dbReference type="EMBL" id="GAJ09785.1"/>
    </source>
</evidence>
<proteinExistence type="predicted"/>
<comment type="caution">
    <text evidence="1">The sequence shown here is derived from an EMBL/GenBank/DDBJ whole genome shotgun (WGS) entry which is preliminary data.</text>
</comment>
<gene>
    <name evidence="1" type="ORF">S12H4_52669</name>
</gene>
<dbReference type="EMBL" id="BARW01033439">
    <property type="protein sequence ID" value="GAJ09785.1"/>
    <property type="molecule type" value="Genomic_DNA"/>
</dbReference>